<dbReference type="AlphaFoldDB" id="S4NLK6"/>
<reference evidence="1" key="1">
    <citation type="journal article" date="2013" name="BMC Genomics">
        <title>Unscrambling butterfly oogenesis.</title>
        <authorList>
            <person name="Carter J.M."/>
            <person name="Baker S.C."/>
            <person name="Pink R."/>
            <person name="Carter D.R."/>
            <person name="Collins A."/>
            <person name="Tomlin J."/>
            <person name="Gibbs M."/>
            <person name="Breuker C.J."/>
        </authorList>
    </citation>
    <scope>NUCLEOTIDE SEQUENCE</scope>
    <source>
        <tissue evidence="1">Ovary</tissue>
    </source>
</reference>
<protein>
    <submittedName>
        <fullName evidence="1">Uncharacterized protein</fullName>
    </submittedName>
</protein>
<name>S4NLK6_9NEOP</name>
<sequence length="93" mass="10562">MQFSCFMHTLVRKPVHATDPMHTSIHDTAQPIFRRTQGVTQNRNLGRQVSQVNIFLYNLVKNQLGTCQPKVLLSCVHATFALNQILVALHHLS</sequence>
<accession>S4NLK6</accession>
<dbReference type="EMBL" id="GAIX01012939">
    <property type="protein sequence ID" value="JAA79621.1"/>
    <property type="molecule type" value="Transcribed_RNA"/>
</dbReference>
<reference evidence="1" key="2">
    <citation type="submission" date="2013-05" db="EMBL/GenBank/DDBJ databases">
        <authorList>
            <person name="Carter J.-M."/>
            <person name="Baker S.C."/>
            <person name="Pink R."/>
            <person name="Carter D.R.F."/>
            <person name="Collins A."/>
            <person name="Tomlin J."/>
            <person name="Gibbs M."/>
            <person name="Breuker C.J."/>
        </authorList>
    </citation>
    <scope>NUCLEOTIDE SEQUENCE</scope>
    <source>
        <tissue evidence="1">Ovary</tissue>
    </source>
</reference>
<organism evidence="1">
    <name type="scientific">Pararge aegeria</name>
    <name type="common">speckled wood butterfly</name>
    <dbReference type="NCBI Taxonomy" id="116150"/>
    <lineage>
        <taxon>Eukaryota</taxon>
        <taxon>Metazoa</taxon>
        <taxon>Ecdysozoa</taxon>
        <taxon>Arthropoda</taxon>
        <taxon>Hexapoda</taxon>
        <taxon>Insecta</taxon>
        <taxon>Pterygota</taxon>
        <taxon>Neoptera</taxon>
        <taxon>Endopterygota</taxon>
        <taxon>Lepidoptera</taxon>
        <taxon>Glossata</taxon>
        <taxon>Ditrysia</taxon>
        <taxon>Papilionoidea</taxon>
        <taxon>Nymphalidae</taxon>
        <taxon>Satyrinae</taxon>
        <taxon>Satyrini</taxon>
        <taxon>Parargina</taxon>
        <taxon>Pararge</taxon>
    </lineage>
</organism>
<proteinExistence type="predicted"/>
<evidence type="ECO:0000313" key="1">
    <source>
        <dbReference type="EMBL" id="JAA79621.1"/>
    </source>
</evidence>
<feature type="non-terminal residue" evidence="1">
    <location>
        <position position="93"/>
    </location>
</feature>